<dbReference type="InterPro" id="IPR012443">
    <property type="entry name" value="DUF1646"/>
</dbReference>
<evidence type="ECO:0000256" key="1">
    <source>
        <dbReference type="SAM" id="Phobius"/>
    </source>
</evidence>
<dbReference type="PIRSF" id="PIRSF019205">
    <property type="entry name" value="DUF1646"/>
    <property type="match status" value="1"/>
</dbReference>
<dbReference type="Proteomes" id="UP000183988">
    <property type="component" value="Unassembled WGS sequence"/>
</dbReference>
<feature type="transmembrane region" description="Helical" evidence="1">
    <location>
        <begin position="93"/>
        <end position="120"/>
    </location>
</feature>
<organism evidence="2 3">
    <name type="scientific">Ornithinibacillus halophilus</name>
    <dbReference type="NCBI Taxonomy" id="930117"/>
    <lineage>
        <taxon>Bacteria</taxon>
        <taxon>Bacillati</taxon>
        <taxon>Bacillota</taxon>
        <taxon>Bacilli</taxon>
        <taxon>Bacillales</taxon>
        <taxon>Bacillaceae</taxon>
        <taxon>Ornithinibacillus</taxon>
    </lineage>
</organism>
<keyword evidence="1" id="KW-1133">Transmembrane helix</keyword>
<keyword evidence="1" id="KW-0812">Transmembrane</keyword>
<dbReference type="Pfam" id="PF07854">
    <property type="entry name" value="DUF1646"/>
    <property type="match status" value="1"/>
</dbReference>
<reference evidence="2 3" key="1">
    <citation type="submission" date="2016-11" db="EMBL/GenBank/DDBJ databases">
        <authorList>
            <person name="Jaros S."/>
            <person name="Januszkiewicz K."/>
            <person name="Wedrychowicz H."/>
        </authorList>
    </citation>
    <scope>NUCLEOTIDE SEQUENCE [LARGE SCALE GENOMIC DNA]</scope>
    <source>
        <strain evidence="2 3">IBRC-M 10683</strain>
    </source>
</reference>
<accession>A0A1M5IZN8</accession>
<gene>
    <name evidence="2" type="ORF">SAMN05216225_102713</name>
</gene>
<dbReference type="RefSeq" id="WP_072890939.1">
    <property type="nucleotide sequence ID" value="NZ_FQVW01000027.1"/>
</dbReference>
<feature type="transmembrane region" description="Helical" evidence="1">
    <location>
        <begin position="57"/>
        <end position="73"/>
    </location>
</feature>
<dbReference type="AlphaFoldDB" id="A0A1M5IZN8"/>
<feature type="transmembrane region" description="Helical" evidence="1">
    <location>
        <begin position="281"/>
        <end position="302"/>
    </location>
</feature>
<keyword evidence="1" id="KW-0472">Membrane</keyword>
<dbReference type="STRING" id="930117.SAMN05216225_102713"/>
<feature type="transmembrane region" description="Helical" evidence="1">
    <location>
        <begin position="169"/>
        <end position="193"/>
    </location>
</feature>
<feature type="transmembrane region" description="Helical" evidence="1">
    <location>
        <begin position="213"/>
        <end position="234"/>
    </location>
</feature>
<name>A0A1M5IZN8_9BACI</name>
<dbReference type="EMBL" id="FQVW01000027">
    <property type="protein sequence ID" value="SHG33774.1"/>
    <property type="molecule type" value="Genomic_DNA"/>
</dbReference>
<feature type="transmembrane region" description="Helical" evidence="1">
    <location>
        <begin position="29"/>
        <end position="45"/>
    </location>
</feature>
<dbReference type="OrthoDB" id="2678059at2"/>
<evidence type="ECO:0000313" key="3">
    <source>
        <dbReference type="Proteomes" id="UP000183988"/>
    </source>
</evidence>
<proteinExistence type="predicted"/>
<feature type="transmembrane region" description="Helical" evidence="1">
    <location>
        <begin position="132"/>
        <end position="149"/>
    </location>
</feature>
<feature type="transmembrane region" description="Helical" evidence="1">
    <location>
        <begin position="314"/>
        <end position="335"/>
    </location>
</feature>
<sequence length="338" mass="37454">MTLGLILILLIVLFSPFIAKPVEQNLEFFLFVMGIIAAIISGVLTKELWIKALENPINITLVVLLASLLFKWLKGHVERFITKLTQVLEMHIFLTLMIVILGLLSSIITAIVAAIILVSIISILPIDKKTEIRIVILACFSIGFGSVLTPVGEPLATITTSKLNQDFSFLFQLVGMEVIVGVLVIGIFALFFIRPTQLNKEAIHDKPESYKSILIRSIKIYVFVMGLTFLGSSYETLVNRYLLDLQVGYIYWMNMVSAVLDNATLASAEISPAMESDTIRFILLSLVVSGGMLIPGNIPNIIAANKLDITSKEWAKYGLPLGLTMMIIVFVYLTMQQV</sequence>
<feature type="transmembrane region" description="Helical" evidence="1">
    <location>
        <begin position="249"/>
        <end position="269"/>
    </location>
</feature>
<evidence type="ECO:0000313" key="2">
    <source>
        <dbReference type="EMBL" id="SHG33774.1"/>
    </source>
</evidence>
<protein>
    <submittedName>
        <fullName evidence="2">Predicted cation transporter</fullName>
    </submittedName>
</protein>
<keyword evidence="3" id="KW-1185">Reference proteome</keyword>